<evidence type="ECO:0000313" key="4">
    <source>
        <dbReference type="Proteomes" id="UP000515708"/>
    </source>
</evidence>
<dbReference type="PANTHER" id="PTHR34039:SF1">
    <property type="entry name" value="UPF0102 PROTEIN YRAN"/>
    <property type="match status" value="1"/>
</dbReference>
<organism evidence="3 4">
    <name type="scientific">Microbacterium esteraromaticum</name>
    <dbReference type="NCBI Taxonomy" id="57043"/>
    <lineage>
        <taxon>Bacteria</taxon>
        <taxon>Bacillati</taxon>
        <taxon>Actinomycetota</taxon>
        <taxon>Actinomycetes</taxon>
        <taxon>Micrococcales</taxon>
        <taxon>Microbacteriaceae</taxon>
        <taxon>Microbacterium</taxon>
    </lineage>
</organism>
<dbReference type="CDD" id="cd20736">
    <property type="entry name" value="PoNe_Nuclease"/>
    <property type="match status" value="1"/>
</dbReference>
<dbReference type="NCBIfam" id="NF009154">
    <property type="entry name" value="PRK12497.3-3"/>
    <property type="match status" value="1"/>
</dbReference>
<dbReference type="AlphaFoldDB" id="A0A7D8AAI9"/>
<dbReference type="Pfam" id="PF02021">
    <property type="entry name" value="UPF0102"/>
    <property type="match status" value="1"/>
</dbReference>
<dbReference type="HAMAP" id="MF_00048">
    <property type="entry name" value="UPF0102"/>
    <property type="match status" value="1"/>
</dbReference>
<dbReference type="InterPro" id="IPR003509">
    <property type="entry name" value="UPF0102_YraN-like"/>
</dbReference>
<dbReference type="Gene3D" id="3.40.1350.10">
    <property type="match status" value="1"/>
</dbReference>
<dbReference type="InterPro" id="IPR011856">
    <property type="entry name" value="tRNA_endonuc-like_dom_sf"/>
</dbReference>
<dbReference type="PANTHER" id="PTHR34039">
    <property type="entry name" value="UPF0102 PROTEIN YRAN"/>
    <property type="match status" value="1"/>
</dbReference>
<protein>
    <recommendedName>
        <fullName evidence="2">UPF0102 protein FVO59_13380</fullName>
    </recommendedName>
</protein>
<dbReference type="RefSeq" id="WP_182253091.1">
    <property type="nucleotide sequence ID" value="NZ_CP043732.1"/>
</dbReference>
<dbReference type="NCBIfam" id="NF009150">
    <property type="entry name" value="PRK12497.1-3"/>
    <property type="match status" value="1"/>
</dbReference>
<comment type="similarity">
    <text evidence="1 2">Belongs to the UPF0102 family.</text>
</comment>
<dbReference type="SUPFAM" id="SSF52980">
    <property type="entry name" value="Restriction endonuclease-like"/>
    <property type="match status" value="1"/>
</dbReference>
<sequence length="120" mass="13401">MAAKDELGRVGEERAAQHLSACGYEILARNWRCAQGEIDIVAAMGDLLCVVEVKARRSAGFGHPFEAIDERKRRRLWRLAFAWAQAHPAQASDRRIRLDVIGLTGADAATAHLEHLEDLW</sequence>
<evidence type="ECO:0000256" key="2">
    <source>
        <dbReference type="HAMAP-Rule" id="MF_00048"/>
    </source>
</evidence>
<dbReference type="EMBL" id="CP043732">
    <property type="protein sequence ID" value="QMU98080.1"/>
    <property type="molecule type" value="Genomic_DNA"/>
</dbReference>
<accession>A0A7D8AAI9</accession>
<evidence type="ECO:0000313" key="3">
    <source>
        <dbReference type="EMBL" id="QMU98080.1"/>
    </source>
</evidence>
<dbReference type="Proteomes" id="UP000515708">
    <property type="component" value="Chromosome"/>
</dbReference>
<dbReference type="InterPro" id="IPR011335">
    <property type="entry name" value="Restrct_endonuc-II-like"/>
</dbReference>
<name>A0A7D8AAI9_9MICO</name>
<dbReference type="GO" id="GO:0003676">
    <property type="term" value="F:nucleic acid binding"/>
    <property type="evidence" value="ECO:0007669"/>
    <property type="project" value="InterPro"/>
</dbReference>
<evidence type="ECO:0000256" key="1">
    <source>
        <dbReference type="ARBA" id="ARBA00006738"/>
    </source>
</evidence>
<proteinExistence type="inferred from homology"/>
<reference evidence="3 4" key="1">
    <citation type="journal article" date="2020" name="Front. Microbiol.">
        <title>Design of Bacterial Strain-Specific qPCR Assays Using NGS Data and Publicly Available Resources and Its Application to Track Biocontrol Strains.</title>
        <authorList>
            <person name="Hernandez I."/>
            <person name="Sant C."/>
            <person name="Martinez R."/>
            <person name="Fernandez C."/>
        </authorList>
    </citation>
    <scope>NUCLEOTIDE SEQUENCE [LARGE SCALE GENOMIC DNA]</scope>
    <source>
        <strain evidence="3 4">B24</strain>
    </source>
</reference>
<gene>
    <name evidence="3" type="ORF">FVO59_13380</name>
</gene>